<dbReference type="GeneID" id="100825588"/>
<evidence type="ECO:0000313" key="3">
    <source>
        <dbReference type="EnsemblPlants" id="KQK04618"/>
    </source>
</evidence>
<gene>
    <name evidence="3" type="primary">LOC100825588</name>
    <name evidence="2" type="ORF">BRADI_2g14670v3</name>
</gene>
<feature type="domain" description="Nuclease associated modular" evidence="1">
    <location>
        <begin position="137"/>
        <end position="165"/>
    </location>
</feature>
<dbReference type="InterPro" id="IPR003611">
    <property type="entry name" value="NUMOD3"/>
</dbReference>
<dbReference type="Gramene" id="KQK04618">
    <property type="protein sequence ID" value="KQK04618"/>
    <property type="gene ID" value="BRADI_2g14670v3"/>
</dbReference>
<dbReference type="EMBL" id="CM000881">
    <property type="protein sequence ID" value="KQK04618.1"/>
    <property type="molecule type" value="Genomic_DNA"/>
</dbReference>
<dbReference type="STRING" id="15368.A0A0Q3QSZ1"/>
<reference evidence="2" key="2">
    <citation type="submission" date="2017-06" db="EMBL/GenBank/DDBJ databases">
        <title>WGS assembly of Brachypodium distachyon.</title>
        <authorList>
            <consortium name="The International Brachypodium Initiative"/>
            <person name="Lucas S."/>
            <person name="Harmon-Smith M."/>
            <person name="Lail K."/>
            <person name="Tice H."/>
            <person name="Grimwood J."/>
            <person name="Bruce D."/>
            <person name="Barry K."/>
            <person name="Shu S."/>
            <person name="Lindquist E."/>
            <person name="Wang M."/>
            <person name="Pitluck S."/>
            <person name="Vogel J.P."/>
            <person name="Garvin D.F."/>
            <person name="Mockler T.C."/>
            <person name="Schmutz J."/>
            <person name="Rokhsar D."/>
            <person name="Bevan M.W."/>
        </authorList>
    </citation>
    <scope>NUCLEOTIDE SEQUENCE</scope>
    <source>
        <strain evidence="2">Bd21</strain>
    </source>
</reference>
<evidence type="ECO:0000259" key="1">
    <source>
        <dbReference type="Pfam" id="PF07460"/>
    </source>
</evidence>
<name>A0A0Q3QSZ1_BRADI</name>
<evidence type="ECO:0000313" key="2">
    <source>
        <dbReference type="EMBL" id="KQK04618.1"/>
    </source>
</evidence>
<sequence length="398" mass="45821">MAAAARRCARSSVPSMSFECGSVTPSRVKLARCKCRVSSERAVLQKEIRERNRSIRDREFVSFLSSFKVQASKRLAYDMDEQWPHHCSSDRVPLSSAQPSSYKSDMMKQVQGHQPHLPLDLENNVNPTGLSEKEIERRRKIGAANKGKAPWTKGRKLSKEHKQLIKQRTIEALRDPKVKKKMIGRRQLHRQVSKEKISAALRKIWERRIVSVKSRQTVLQIWSNSIARAAKEGGHCQGKLDWDSYGKIKSQMISMFLWNKEKERIIKKLKRTVTKIVAKKLQAAERMELQTRRARKLKPEKLVLQKSDAQPRRVVASTRPKLKERLTKWHGRKKELEIVISLRTRKGGAVRKPPVIRRRRAVVERRAEVDLVMEPGVPSGQLKELHLPCKDGLPSADT</sequence>
<dbReference type="Proteomes" id="UP000008810">
    <property type="component" value="Chromosome 2"/>
</dbReference>
<organism evidence="2">
    <name type="scientific">Brachypodium distachyon</name>
    <name type="common">Purple false brome</name>
    <name type="synonym">Trachynia distachya</name>
    <dbReference type="NCBI Taxonomy" id="15368"/>
    <lineage>
        <taxon>Eukaryota</taxon>
        <taxon>Viridiplantae</taxon>
        <taxon>Streptophyta</taxon>
        <taxon>Embryophyta</taxon>
        <taxon>Tracheophyta</taxon>
        <taxon>Spermatophyta</taxon>
        <taxon>Magnoliopsida</taxon>
        <taxon>Liliopsida</taxon>
        <taxon>Poales</taxon>
        <taxon>Poaceae</taxon>
        <taxon>BOP clade</taxon>
        <taxon>Pooideae</taxon>
        <taxon>Stipodae</taxon>
        <taxon>Brachypodieae</taxon>
        <taxon>Brachypodium</taxon>
    </lineage>
</organism>
<dbReference type="PANTHER" id="PTHR34199:SF1">
    <property type="entry name" value="HISTONE-LYSINE N-METHYLTRANSFERASE, H3 LYSINE-79 SPECIFIC-LIKE PROTEIN"/>
    <property type="match status" value="1"/>
</dbReference>
<dbReference type="ExpressionAtlas" id="A0A0Q3QSZ1">
    <property type="expression patterns" value="baseline and differential"/>
</dbReference>
<dbReference type="OrthoDB" id="6013at2759"/>
<protein>
    <recommendedName>
        <fullName evidence="1">Nuclease associated modular domain-containing protein</fullName>
    </recommendedName>
</protein>
<reference evidence="3" key="3">
    <citation type="submission" date="2018-08" db="UniProtKB">
        <authorList>
            <consortium name="EnsemblPlants"/>
        </authorList>
    </citation>
    <scope>IDENTIFICATION</scope>
    <source>
        <strain evidence="3">cv. Bd21</strain>
    </source>
</reference>
<reference evidence="2 3" key="1">
    <citation type="journal article" date="2010" name="Nature">
        <title>Genome sequencing and analysis of the model grass Brachypodium distachyon.</title>
        <authorList>
            <consortium name="International Brachypodium Initiative"/>
        </authorList>
    </citation>
    <scope>NUCLEOTIDE SEQUENCE [LARGE SCALE GENOMIC DNA]</scope>
    <source>
        <strain evidence="2">Bd21</strain>
        <strain evidence="3">cv. Bd21</strain>
    </source>
</reference>
<dbReference type="GO" id="GO:0003677">
    <property type="term" value="F:DNA binding"/>
    <property type="evidence" value="ECO:0007669"/>
    <property type="project" value="InterPro"/>
</dbReference>
<evidence type="ECO:0000313" key="4">
    <source>
        <dbReference type="Proteomes" id="UP000008810"/>
    </source>
</evidence>
<dbReference type="RefSeq" id="XP_010230964.1">
    <property type="nucleotide sequence ID" value="XM_010232662.2"/>
</dbReference>
<keyword evidence="4" id="KW-1185">Reference proteome</keyword>
<dbReference type="AlphaFoldDB" id="A0A0Q3QSZ1"/>
<dbReference type="KEGG" id="bdi:100825588"/>
<proteinExistence type="predicted"/>
<dbReference type="Pfam" id="PF07460">
    <property type="entry name" value="NUMOD3"/>
    <property type="match status" value="1"/>
</dbReference>
<accession>A0A0Q3QSZ1</accession>
<dbReference type="PANTHER" id="PTHR34199">
    <property type="entry name" value="NUMOD3 MOTIF FAMILY PROTEIN, EXPRESSED"/>
    <property type="match status" value="1"/>
</dbReference>
<dbReference type="EnsemblPlants" id="KQK04618">
    <property type="protein sequence ID" value="KQK04618"/>
    <property type="gene ID" value="BRADI_2g14670v3"/>
</dbReference>